<accession>A0AAU0BCV1</accession>
<dbReference type="InterPro" id="IPR027051">
    <property type="entry name" value="XdhC_Rossmann_dom"/>
</dbReference>
<evidence type="ECO:0000313" key="4">
    <source>
        <dbReference type="Proteomes" id="UP001302716"/>
    </source>
</evidence>
<gene>
    <name evidence="3" type="ORF">NYR97_00800</name>
</gene>
<dbReference type="EMBL" id="CP103836">
    <property type="protein sequence ID" value="WOB50000.1"/>
    <property type="molecule type" value="Genomic_DNA"/>
</dbReference>
<dbReference type="InterPro" id="IPR052698">
    <property type="entry name" value="MoCofactor_Util/Proc"/>
</dbReference>
<evidence type="ECO:0000259" key="2">
    <source>
        <dbReference type="Pfam" id="PF13478"/>
    </source>
</evidence>
<dbReference type="RefSeq" id="WP_316696080.1">
    <property type="nucleotide sequence ID" value="NZ_CP103836.1"/>
</dbReference>
<dbReference type="PANTHER" id="PTHR30388">
    <property type="entry name" value="ALDEHYDE OXIDOREDUCTASE MOLYBDENUM COFACTOR ASSEMBLY PROTEIN"/>
    <property type="match status" value="1"/>
</dbReference>
<name>A0AAU0BCV1_9XANT</name>
<dbReference type="AlphaFoldDB" id="A0AAU0BCV1"/>
<evidence type="ECO:0000313" key="3">
    <source>
        <dbReference type="EMBL" id="WOB50000.1"/>
    </source>
</evidence>
<dbReference type="Proteomes" id="UP001302716">
    <property type="component" value="Chromosome"/>
</dbReference>
<dbReference type="Pfam" id="PF02625">
    <property type="entry name" value="XdhC_CoxI"/>
    <property type="match status" value="1"/>
</dbReference>
<feature type="domain" description="XdhC- CoxI" evidence="1">
    <location>
        <begin position="37"/>
        <end position="104"/>
    </location>
</feature>
<keyword evidence="4" id="KW-1185">Reference proteome</keyword>
<dbReference type="Pfam" id="PF13478">
    <property type="entry name" value="XdhC_C"/>
    <property type="match status" value="1"/>
</dbReference>
<organism evidence="3 4">
    <name type="scientific">Xanthomonas hydrangeae</name>
    <dbReference type="NCBI Taxonomy" id="2775159"/>
    <lineage>
        <taxon>Bacteria</taxon>
        <taxon>Pseudomonadati</taxon>
        <taxon>Pseudomonadota</taxon>
        <taxon>Gammaproteobacteria</taxon>
        <taxon>Lysobacterales</taxon>
        <taxon>Lysobacteraceae</taxon>
        <taxon>Xanthomonas</taxon>
    </lineage>
</organism>
<dbReference type="Gene3D" id="3.40.50.720">
    <property type="entry name" value="NAD(P)-binding Rossmann-like Domain"/>
    <property type="match status" value="1"/>
</dbReference>
<evidence type="ECO:0000259" key="1">
    <source>
        <dbReference type="Pfam" id="PF02625"/>
    </source>
</evidence>
<protein>
    <submittedName>
        <fullName evidence="3">XdhC family protein</fullName>
    </submittedName>
</protein>
<dbReference type="InterPro" id="IPR003777">
    <property type="entry name" value="XdhC_CoxI"/>
</dbReference>
<reference evidence="3 4" key="1">
    <citation type="submission" date="2022-08" db="EMBL/GenBank/DDBJ databases">
        <title>Whole genome sequencing-based tracing of a 2022 introduction and outbreak of Xanthomonas hortorum pv. pelargonii.</title>
        <authorList>
            <person name="Iruegas-Bocardo F."/>
            <person name="Weisberg A.K."/>
            <person name="Riutta E.R."/>
            <person name="Kilday K."/>
            <person name="Bonkowski J.C."/>
            <person name="Creswell T."/>
            <person name="Daughtrey M.L."/>
            <person name="Rane K."/>
            <person name="Grunwald N.J."/>
            <person name="Chang J.H."/>
            <person name="Putnam M.L."/>
        </authorList>
    </citation>
    <scope>NUCLEOTIDE SEQUENCE [LARGE SCALE GENOMIC DNA]</scope>
    <source>
        <strain evidence="3 4">22-323</strain>
    </source>
</reference>
<proteinExistence type="predicted"/>
<feature type="domain" description="XdhC Rossmann" evidence="2">
    <location>
        <begin position="182"/>
        <end position="322"/>
    </location>
</feature>
<dbReference type="PANTHER" id="PTHR30388:SF4">
    <property type="entry name" value="MOLYBDENUM COFACTOR INSERTION CHAPERONE PAOD"/>
    <property type="match status" value="1"/>
</dbReference>
<sequence length="348" mass="37152">MSALVAPVAHATPVEPAWPAWPSYALHDDLLPMLTAWHRAGQRVAIATLIDVQGSSPRPLGSEMAISADGRVAGYVSGGCVEAAVAHEAIAALRDGQPRWLDYGEGSEVLDIQLSCGGRIGVLVWPVPDLGEHLARWRNARQHRRAFHVALDRASGAVRYPANTQDVRASEFLRTHRPPLRLVLVGADPALLVLVTLASQMGIELRVLRPHGPSEPPPGLAPEHYDRRALSEALQDLVLDADSALYSLAHDSDIDLQVAHRGLASNVACIGILGSRHKREARLQALRALGHDDAALARLRLPAGWRMGRSSPHTIALGIIAEATQVVADLQAAAVSDAAARGIDARVA</sequence>